<dbReference type="KEGG" id="fox:FOXG_22248"/>
<dbReference type="OrthoDB" id="5099370at2759"/>
<dbReference type="EMBL" id="DS231726">
    <property type="protein sequence ID" value="KNB18465.1"/>
    <property type="molecule type" value="Genomic_DNA"/>
</dbReference>
<dbReference type="GO" id="GO:0046983">
    <property type="term" value="F:protein dimerization activity"/>
    <property type="evidence" value="ECO:0007669"/>
    <property type="project" value="InterPro"/>
</dbReference>
<feature type="domain" description="HAT C-terminal dimerisation" evidence="1">
    <location>
        <begin position="1"/>
        <end position="48"/>
    </location>
</feature>
<dbReference type="InterPro" id="IPR008906">
    <property type="entry name" value="HATC_C_dom"/>
</dbReference>
<dbReference type="VEuPathDB" id="FungiDB:FOXG_22248"/>
<gene>
    <name evidence="2" type="ORF">FOXG_22248</name>
</gene>
<dbReference type="RefSeq" id="XP_018256510.1">
    <property type="nucleotide sequence ID" value="XM_018402647.1"/>
</dbReference>
<protein>
    <recommendedName>
        <fullName evidence="1">HAT C-terminal dimerisation domain-containing protein</fullName>
    </recommendedName>
</protein>
<reference evidence="2" key="1">
    <citation type="submission" date="2007-04" db="EMBL/GenBank/DDBJ databases">
        <authorList>
            <consortium name="The Broad Institute Genome Sequencing Platform"/>
            <person name="Birren B."/>
            <person name="Lander E."/>
            <person name="Galagan J."/>
            <person name="Nusbaum C."/>
            <person name="Devon K."/>
            <person name="Ma L.-J."/>
            <person name="Jaffe D."/>
            <person name="Butler J."/>
            <person name="Alvarez P."/>
            <person name="Gnerre S."/>
            <person name="Grabherr M."/>
            <person name="Kleber M."/>
            <person name="Mauceli E."/>
            <person name="Brockman W."/>
            <person name="MacCallum I.A."/>
            <person name="Young S."/>
            <person name="LaButti K."/>
            <person name="DeCaprio D."/>
            <person name="Crawford M."/>
            <person name="Koehrsen M."/>
            <person name="Engels R."/>
            <person name="Montgomery P."/>
            <person name="Pearson M."/>
            <person name="Howarth C."/>
            <person name="Larson L."/>
            <person name="White J."/>
            <person name="O'Leary S."/>
            <person name="Kodira C."/>
            <person name="Zeng Q."/>
            <person name="Yandava C."/>
            <person name="Alvarado L."/>
            <person name="Kistler C."/>
            <person name="Shim W.-B."/>
            <person name="Kang S."/>
            <person name="Woloshuk C."/>
        </authorList>
    </citation>
    <scope>NUCLEOTIDE SEQUENCE</scope>
    <source>
        <strain evidence="2">4287</strain>
    </source>
</reference>
<dbReference type="AlphaFoldDB" id="A0A0J9W6P9"/>
<dbReference type="InterPro" id="IPR012337">
    <property type="entry name" value="RNaseH-like_sf"/>
</dbReference>
<dbReference type="Proteomes" id="UP000009097">
    <property type="component" value="Unassembled WGS sequence"/>
</dbReference>
<dbReference type="Pfam" id="PF05699">
    <property type="entry name" value="Dimer_Tnp_hAT"/>
    <property type="match status" value="1"/>
</dbReference>
<organism evidence="2 3">
    <name type="scientific">Fusarium oxysporum f. sp. lycopersici (strain 4287 / CBS 123668 / FGSC 9935 / NRRL 34936)</name>
    <name type="common">Fusarium vascular wilt of tomato</name>
    <dbReference type="NCBI Taxonomy" id="426428"/>
    <lineage>
        <taxon>Eukaryota</taxon>
        <taxon>Fungi</taxon>
        <taxon>Dikarya</taxon>
        <taxon>Ascomycota</taxon>
        <taxon>Pezizomycotina</taxon>
        <taxon>Sordariomycetes</taxon>
        <taxon>Hypocreomycetidae</taxon>
        <taxon>Hypocreales</taxon>
        <taxon>Nectriaceae</taxon>
        <taxon>Fusarium</taxon>
        <taxon>Fusarium oxysporum species complex</taxon>
    </lineage>
</organism>
<accession>A0A0J9W6P9</accession>
<proteinExistence type="predicted"/>
<evidence type="ECO:0000259" key="1">
    <source>
        <dbReference type="Pfam" id="PF05699"/>
    </source>
</evidence>
<evidence type="ECO:0000313" key="3">
    <source>
        <dbReference type="Proteomes" id="UP000009097"/>
    </source>
</evidence>
<name>A0A0J9W6P9_FUSO4</name>
<dbReference type="SUPFAM" id="SSF53098">
    <property type="entry name" value="Ribonuclease H-like"/>
    <property type="match status" value="1"/>
</dbReference>
<dbReference type="GeneID" id="28962954"/>
<evidence type="ECO:0000313" key="2">
    <source>
        <dbReference type="EMBL" id="KNB18465.1"/>
    </source>
</evidence>
<reference evidence="2" key="2">
    <citation type="journal article" date="2010" name="Nature">
        <title>Comparative genomics reveals mobile pathogenicity chromosomes in Fusarium.</title>
        <authorList>
            <person name="Ma L.J."/>
            <person name="van der Does H.C."/>
            <person name="Borkovich K.A."/>
            <person name="Coleman J.J."/>
            <person name="Daboussi M.J."/>
            <person name="Di Pietro A."/>
            <person name="Dufresne M."/>
            <person name="Freitag M."/>
            <person name="Grabherr M."/>
            <person name="Henrissat B."/>
            <person name="Houterman P.M."/>
            <person name="Kang S."/>
            <person name="Shim W.B."/>
            <person name="Woloshuk C."/>
            <person name="Xie X."/>
            <person name="Xu J.R."/>
            <person name="Antoniw J."/>
            <person name="Baker S.E."/>
            <person name="Bluhm B.H."/>
            <person name="Breakspear A."/>
            <person name="Brown D.W."/>
            <person name="Butchko R.A."/>
            <person name="Chapman S."/>
            <person name="Coulson R."/>
            <person name="Coutinho P.M."/>
            <person name="Danchin E.G."/>
            <person name="Diener A."/>
            <person name="Gale L.R."/>
            <person name="Gardiner D.M."/>
            <person name="Goff S."/>
            <person name="Hammond-Kosack K.E."/>
            <person name="Hilburn K."/>
            <person name="Hua-Van A."/>
            <person name="Jonkers W."/>
            <person name="Kazan K."/>
            <person name="Kodira C.D."/>
            <person name="Koehrsen M."/>
            <person name="Kumar L."/>
            <person name="Lee Y.H."/>
            <person name="Li L."/>
            <person name="Manners J.M."/>
            <person name="Miranda-Saavedra D."/>
            <person name="Mukherjee M."/>
            <person name="Park G."/>
            <person name="Park J."/>
            <person name="Park S.Y."/>
            <person name="Proctor R.H."/>
            <person name="Regev A."/>
            <person name="Ruiz-Roldan M.C."/>
            <person name="Sain D."/>
            <person name="Sakthikumar S."/>
            <person name="Sykes S."/>
            <person name="Schwartz D.C."/>
            <person name="Turgeon B.G."/>
            <person name="Wapinski I."/>
            <person name="Yoder O."/>
            <person name="Young S."/>
            <person name="Zeng Q."/>
            <person name="Zhou S."/>
            <person name="Galagan J."/>
            <person name="Cuomo C.A."/>
            <person name="Kistler H.C."/>
            <person name="Rep M."/>
        </authorList>
    </citation>
    <scope>NUCLEOTIDE SEQUENCE [LARGE SCALE GENOMIC DNA]</scope>
    <source>
        <strain evidence="2">4287</strain>
    </source>
</reference>
<sequence length="63" mass="6770">MAIDVLLVPATASECERTFSSVGGMVSPKRLRLDTSIVVVTQTVRSWLRSGMLKEMGDDAAEG</sequence>